<keyword evidence="2" id="KW-1185">Reference proteome</keyword>
<sequence>MEADLDAWLGPSNADAFINFFKLDGALDIQTPTDLYPTTIYTLDTDGVADWQEDYDAGGMNAGGFLDSLGHFLLQHAEYFGLTPSEIANATTWLDGELTYVDISDNINNGAAWLDALGHGLIDSGLFQSLFASIELALSS</sequence>
<evidence type="ECO:0000313" key="1">
    <source>
        <dbReference type="EMBL" id="KBZ61149.1"/>
    </source>
</evidence>
<evidence type="ECO:0000313" key="2">
    <source>
        <dbReference type="Proteomes" id="UP000025947"/>
    </source>
</evidence>
<reference evidence="1 2" key="1">
    <citation type="submission" date="2014-04" db="EMBL/GenBank/DDBJ databases">
        <title>The Genome Sequence of Mycobacterium tuberculosis TKK-01-0051.</title>
        <authorList>
            <consortium name="The Broad Institute Genomics Platform"/>
            <consortium name="The Broad Institute Genome Sequencing Center for Infectious Disease"/>
            <person name="Earl A.M."/>
            <person name="Cohen K."/>
            <person name="Pym A."/>
            <person name="Bishai W."/>
            <person name="Maharaj K."/>
            <person name="Desjardins C."/>
            <person name="Abeel T."/>
            <person name="Young S."/>
            <person name="Zeng Q."/>
            <person name="Gargeya S."/>
            <person name="Abouelleil A."/>
            <person name="Alvarado L."/>
            <person name="Chapman S.B."/>
            <person name="Gainer-Dewar J."/>
            <person name="Goldberg J."/>
            <person name="Griggs A."/>
            <person name="Gujja S."/>
            <person name="Hansen M."/>
            <person name="Howarth C."/>
            <person name="Imamovic A."/>
            <person name="Larimer J."/>
            <person name="Murphy C."/>
            <person name="Naylor J."/>
            <person name="Pearson M."/>
            <person name="Poon T.W."/>
            <person name="Priest M."/>
            <person name="Roberts A."/>
            <person name="Saif S."/>
            <person name="Shea T."/>
            <person name="Sykes S."/>
            <person name="Wortman J."/>
            <person name="Nusbaum C."/>
            <person name="Birren B."/>
        </authorList>
    </citation>
    <scope>NUCLEOTIDE SEQUENCE [LARGE SCALE GENOMIC DNA]</scope>
    <source>
        <strain evidence="1 2">TKK-01-0051</strain>
    </source>
</reference>
<dbReference type="AlphaFoldDB" id="A0A051TW31"/>
<dbReference type="PATRIC" id="fig|1324261.3.peg.4143"/>
<gene>
    <name evidence="1" type="ORF">K875_04100</name>
</gene>
<organism evidence="1 2">
    <name type="scientific">Mycobacterium [tuberculosis] TKK-01-0051</name>
    <dbReference type="NCBI Taxonomy" id="1324261"/>
    <lineage>
        <taxon>Bacteria</taxon>
        <taxon>Bacillati</taxon>
        <taxon>Actinomycetota</taxon>
        <taxon>Actinomycetes</taxon>
        <taxon>Mycobacteriales</taxon>
        <taxon>Mycobacteriaceae</taxon>
        <taxon>Mycobacterium</taxon>
        <taxon>Mycobacterium avium complex (MAC)</taxon>
    </lineage>
</organism>
<proteinExistence type="predicted"/>
<name>A0A051TW31_9MYCO</name>
<accession>A0A051TW31</accession>
<dbReference type="EMBL" id="JLXW01000010">
    <property type="protein sequence ID" value="KBZ61149.1"/>
    <property type="molecule type" value="Genomic_DNA"/>
</dbReference>
<dbReference type="HOGENOM" id="CLU_1832980_0_0_11"/>
<comment type="caution">
    <text evidence="1">The sequence shown here is derived from an EMBL/GenBank/DDBJ whole genome shotgun (WGS) entry which is preliminary data.</text>
</comment>
<protein>
    <submittedName>
        <fullName evidence="1">Uncharacterized protein</fullName>
    </submittedName>
</protein>
<dbReference type="Proteomes" id="UP000025947">
    <property type="component" value="Unassembled WGS sequence"/>
</dbReference>